<reference evidence="2" key="3">
    <citation type="submission" date="2025-09" db="UniProtKB">
        <authorList>
            <consortium name="Ensembl"/>
        </authorList>
    </citation>
    <scope>IDENTIFICATION</scope>
</reference>
<evidence type="ECO:0000313" key="2">
    <source>
        <dbReference type="Ensembl" id="ENSBGRP00000020834.1"/>
    </source>
</evidence>
<proteinExistence type="predicted"/>
<dbReference type="Ensembl" id="ENSBGRT00000024074.1">
    <property type="protein sequence ID" value="ENSBGRP00000020834.1"/>
    <property type="gene ID" value="ENSBGRG00000013153.1"/>
</dbReference>
<dbReference type="AlphaFoldDB" id="A0A8B9XG95"/>
<organism evidence="2 3">
    <name type="scientific">Bos mutus grunniens</name>
    <name type="common">Wild yak</name>
    <name type="synonym">Bos grunniens</name>
    <dbReference type="NCBI Taxonomy" id="30521"/>
    <lineage>
        <taxon>Eukaryota</taxon>
        <taxon>Metazoa</taxon>
        <taxon>Chordata</taxon>
        <taxon>Craniata</taxon>
        <taxon>Vertebrata</taxon>
        <taxon>Euteleostomi</taxon>
        <taxon>Mammalia</taxon>
        <taxon>Eutheria</taxon>
        <taxon>Laurasiatheria</taxon>
        <taxon>Artiodactyla</taxon>
        <taxon>Ruminantia</taxon>
        <taxon>Pecora</taxon>
        <taxon>Bovidae</taxon>
        <taxon>Bovinae</taxon>
        <taxon>Bos</taxon>
    </lineage>
</organism>
<feature type="region of interest" description="Disordered" evidence="1">
    <location>
        <begin position="26"/>
        <end position="94"/>
    </location>
</feature>
<dbReference type="Proteomes" id="UP000694520">
    <property type="component" value="Chromosome 8"/>
</dbReference>
<reference evidence="2" key="2">
    <citation type="submission" date="2025-08" db="UniProtKB">
        <authorList>
            <consortium name="Ensembl"/>
        </authorList>
    </citation>
    <scope>IDENTIFICATION</scope>
</reference>
<keyword evidence="3" id="KW-1185">Reference proteome</keyword>
<reference evidence="2" key="1">
    <citation type="submission" date="2019-05" db="EMBL/GenBank/DDBJ databases">
        <authorList>
            <person name="Zhang S."/>
            <person name="Liu J."/>
        </authorList>
    </citation>
    <scope>NUCLEOTIDE SEQUENCE [LARGE SCALE GENOMIC DNA]</scope>
</reference>
<name>A0A8B9XG95_BOSMU</name>
<evidence type="ECO:0000313" key="3">
    <source>
        <dbReference type="Proteomes" id="UP000694520"/>
    </source>
</evidence>
<protein>
    <submittedName>
        <fullName evidence="2">Uncharacterized protein</fullName>
    </submittedName>
</protein>
<feature type="compositionally biased region" description="Basic residues" evidence="1">
    <location>
        <begin position="59"/>
        <end position="72"/>
    </location>
</feature>
<evidence type="ECO:0000256" key="1">
    <source>
        <dbReference type="SAM" id="MobiDB-lite"/>
    </source>
</evidence>
<sequence>FHQLAFIEDLSSMKSIDMQTDLIHGKTDLPQMQVGSWSQEHPEPPTRRPATADQEAQSSRRRHSQRQSKRGTRVLLTGPSLGSSQARLPADTRKAGNLMTRTIWKRSNQVVQITEFQQPLKKPIRCF</sequence>
<accession>A0A8B9XG95</accession>